<dbReference type="PROSITE" id="PS51977">
    <property type="entry name" value="WGR"/>
    <property type="match status" value="1"/>
</dbReference>
<dbReference type="SUPFAM" id="SSF142921">
    <property type="entry name" value="WGR domain-like"/>
    <property type="match status" value="1"/>
</dbReference>
<dbReference type="RefSeq" id="WP_379143186.1">
    <property type="nucleotide sequence ID" value="NZ_JBHUEN010000039.1"/>
</dbReference>
<feature type="domain" description="WGR" evidence="1">
    <location>
        <begin position="1"/>
        <end position="52"/>
    </location>
</feature>
<gene>
    <name evidence="2" type="ORF">ACFSCT_12400</name>
</gene>
<dbReference type="InterPro" id="IPR008893">
    <property type="entry name" value="WGR_domain"/>
</dbReference>
<name>A0ABW4RA40_9RHOB</name>
<dbReference type="EMBL" id="JBHUEN010000039">
    <property type="protein sequence ID" value="MFD1882514.1"/>
    <property type="molecule type" value="Genomic_DNA"/>
</dbReference>
<dbReference type="Proteomes" id="UP001597213">
    <property type="component" value="Unassembled WGS sequence"/>
</dbReference>
<protein>
    <submittedName>
        <fullName evidence="2">WGR domain-containing protein</fullName>
    </submittedName>
</protein>
<dbReference type="Pfam" id="PF05406">
    <property type="entry name" value="WGR"/>
    <property type="match status" value="1"/>
</dbReference>
<evidence type="ECO:0000259" key="1">
    <source>
        <dbReference type="PROSITE" id="PS51977"/>
    </source>
</evidence>
<proteinExistence type="predicted"/>
<keyword evidence="3" id="KW-1185">Reference proteome</keyword>
<dbReference type="InterPro" id="IPR049809">
    <property type="entry name" value="YehF/YfeS-like_WGR"/>
</dbReference>
<evidence type="ECO:0000313" key="2">
    <source>
        <dbReference type="EMBL" id="MFD1882514.1"/>
    </source>
</evidence>
<dbReference type="CDD" id="cd07996">
    <property type="entry name" value="WGR_MMR_like"/>
    <property type="match status" value="1"/>
</dbReference>
<sequence length="52" mass="6029">MPVRHAILFLRQDPGRNMARFYRVELCPDLMGGVVLTRQWGSIGTRGNERRT</sequence>
<dbReference type="InterPro" id="IPR036930">
    <property type="entry name" value="WGR_dom_sf"/>
</dbReference>
<comment type="caution">
    <text evidence="2">The sequence shown here is derived from an EMBL/GenBank/DDBJ whole genome shotgun (WGS) entry which is preliminary data.</text>
</comment>
<evidence type="ECO:0000313" key="3">
    <source>
        <dbReference type="Proteomes" id="UP001597213"/>
    </source>
</evidence>
<accession>A0ABW4RA40</accession>
<organism evidence="2 3">
    <name type="scientific">Paracoccus pacificus</name>
    <dbReference type="NCBI Taxonomy" id="1463598"/>
    <lineage>
        <taxon>Bacteria</taxon>
        <taxon>Pseudomonadati</taxon>
        <taxon>Pseudomonadota</taxon>
        <taxon>Alphaproteobacteria</taxon>
        <taxon>Rhodobacterales</taxon>
        <taxon>Paracoccaceae</taxon>
        <taxon>Paracoccus</taxon>
    </lineage>
</organism>
<reference evidence="3" key="1">
    <citation type="journal article" date="2019" name="Int. J. Syst. Evol. Microbiol.">
        <title>The Global Catalogue of Microorganisms (GCM) 10K type strain sequencing project: providing services to taxonomists for standard genome sequencing and annotation.</title>
        <authorList>
            <consortium name="The Broad Institute Genomics Platform"/>
            <consortium name="The Broad Institute Genome Sequencing Center for Infectious Disease"/>
            <person name="Wu L."/>
            <person name="Ma J."/>
        </authorList>
    </citation>
    <scope>NUCLEOTIDE SEQUENCE [LARGE SCALE GENOMIC DNA]</scope>
    <source>
        <strain evidence="3">CCUG 56029</strain>
    </source>
</reference>